<sequence>MAVLAGAGAQAATPGYPAYPIHLVVPFPPGGSVDTVARNIAPELEQQLGQHVIIENRGGANSVIGAEYVRRAKPDGYTVLLNASLQVSNPTLLKSARYDPIKDFVPITEIGALPQIMVVNATSPYKTVTDLVNAARGNPGKLTWAIAAFGAAEHFACEMVNVQAKVDMPVIPYKGGGPGLVGVMGGQVTAMIEPMASAYPQVKSGRLRALAVASAERLPALPNLPTVAENGFPGFDMPSWYGLWAPADTPHEVVDRLHQAIHQVLQNPAVLKRMSAISFMPIGSSPAEFARFQARQLEQYRAIIQQADIKADS</sequence>
<gene>
    <name evidence="2" type="ORF">ACFOY1_12840</name>
</gene>
<name>A0ABV8P136_9BURK</name>
<dbReference type="PANTHER" id="PTHR42928:SF5">
    <property type="entry name" value="BLR1237 PROTEIN"/>
    <property type="match status" value="1"/>
</dbReference>
<evidence type="ECO:0000313" key="3">
    <source>
        <dbReference type="Proteomes" id="UP001595848"/>
    </source>
</evidence>
<protein>
    <submittedName>
        <fullName evidence="2">Bug family tripartite tricarboxylate transporter substrate binding protein</fullName>
    </submittedName>
</protein>
<evidence type="ECO:0000256" key="1">
    <source>
        <dbReference type="ARBA" id="ARBA00006987"/>
    </source>
</evidence>
<dbReference type="PIRSF" id="PIRSF017082">
    <property type="entry name" value="YflP"/>
    <property type="match status" value="1"/>
</dbReference>
<accession>A0ABV8P136</accession>
<proteinExistence type="inferred from homology"/>
<reference evidence="3" key="1">
    <citation type="journal article" date="2019" name="Int. J. Syst. Evol. Microbiol.">
        <title>The Global Catalogue of Microorganisms (GCM) 10K type strain sequencing project: providing services to taxonomists for standard genome sequencing and annotation.</title>
        <authorList>
            <consortium name="The Broad Institute Genomics Platform"/>
            <consortium name="The Broad Institute Genome Sequencing Center for Infectious Disease"/>
            <person name="Wu L."/>
            <person name="Ma J."/>
        </authorList>
    </citation>
    <scope>NUCLEOTIDE SEQUENCE [LARGE SCALE GENOMIC DNA]</scope>
    <source>
        <strain evidence="3">LMG 24813</strain>
    </source>
</reference>
<evidence type="ECO:0000313" key="2">
    <source>
        <dbReference type="EMBL" id="MFC4201841.1"/>
    </source>
</evidence>
<dbReference type="InterPro" id="IPR005064">
    <property type="entry name" value="BUG"/>
</dbReference>
<organism evidence="2 3">
    <name type="scientific">Candidimonas humi</name>
    <dbReference type="NCBI Taxonomy" id="683355"/>
    <lineage>
        <taxon>Bacteria</taxon>
        <taxon>Pseudomonadati</taxon>
        <taxon>Pseudomonadota</taxon>
        <taxon>Betaproteobacteria</taxon>
        <taxon>Burkholderiales</taxon>
        <taxon>Alcaligenaceae</taxon>
        <taxon>Candidimonas</taxon>
    </lineage>
</organism>
<comment type="similarity">
    <text evidence="1">Belongs to the UPF0065 (bug) family.</text>
</comment>
<dbReference type="RefSeq" id="WP_217964891.1">
    <property type="nucleotide sequence ID" value="NZ_JAHTBN010000004.1"/>
</dbReference>
<dbReference type="CDD" id="cd07012">
    <property type="entry name" value="PBP2_Bug_TTT"/>
    <property type="match status" value="1"/>
</dbReference>
<dbReference type="Proteomes" id="UP001595848">
    <property type="component" value="Unassembled WGS sequence"/>
</dbReference>
<dbReference type="EMBL" id="JBHSBV010000004">
    <property type="protein sequence ID" value="MFC4201841.1"/>
    <property type="molecule type" value="Genomic_DNA"/>
</dbReference>
<comment type="caution">
    <text evidence="2">The sequence shown here is derived from an EMBL/GenBank/DDBJ whole genome shotgun (WGS) entry which is preliminary data.</text>
</comment>
<dbReference type="PANTHER" id="PTHR42928">
    <property type="entry name" value="TRICARBOXYLATE-BINDING PROTEIN"/>
    <property type="match status" value="1"/>
</dbReference>
<dbReference type="Pfam" id="PF03401">
    <property type="entry name" value="TctC"/>
    <property type="match status" value="1"/>
</dbReference>
<keyword evidence="3" id="KW-1185">Reference proteome</keyword>